<dbReference type="EMBL" id="BOOC01000035">
    <property type="protein sequence ID" value="GIH43103.1"/>
    <property type="molecule type" value="Genomic_DNA"/>
</dbReference>
<dbReference type="Pfam" id="PF00652">
    <property type="entry name" value="Ricin_B_lectin"/>
    <property type="match status" value="1"/>
</dbReference>
<keyword evidence="5 11" id="KW-0732">Signal</keyword>
<feature type="chain" id="PRO_5046500049" description="Ricin B lectin domain-containing protein" evidence="11">
    <location>
        <begin position="27"/>
        <end position="458"/>
    </location>
</feature>
<feature type="domain" description="Ricin B lectin" evidence="12">
    <location>
        <begin position="332"/>
        <end position="458"/>
    </location>
</feature>
<evidence type="ECO:0000256" key="10">
    <source>
        <dbReference type="SAM" id="MobiDB-lite"/>
    </source>
</evidence>
<proteinExistence type="inferred from homology"/>
<dbReference type="NCBIfam" id="NF035930">
    <property type="entry name" value="lectin_2"/>
    <property type="match status" value="1"/>
</dbReference>
<keyword evidence="8" id="KW-0624">Polysaccharide degradation</keyword>
<evidence type="ECO:0000256" key="2">
    <source>
        <dbReference type="ARBA" id="ARBA00010278"/>
    </source>
</evidence>
<protein>
    <recommendedName>
        <fullName evidence="12">Ricin B lectin domain-containing protein</fullName>
    </recommendedName>
</protein>
<name>A0ABQ4G7P3_9ACTN</name>
<accession>A0ABQ4G7P3</accession>
<dbReference type="InterPro" id="IPR043595">
    <property type="entry name" value="FaeB/C/D"/>
</dbReference>
<feature type="region of interest" description="Disordered" evidence="10">
    <location>
        <begin position="305"/>
        <end position="339"/>
    </location>
</feature>
<keyword evidence="4" id="KW-0858">Xylan degradation</keyword>
<comment type="subcellular location">
    <subcellularLocation>
        <location evidence="1">Secreted</location>
    </subcellularLocation>
</comment>
<dbReference type="InterPro" id="IPR035992">
    <property type="entry name" value="Ricin_B-like_lectins"/>
</dbReference>
<dbReference type="SUPFAM" id="SSF53474">
    <property type="entry name" value="alpha/beta-Hydrolases"/>
    <property type="match status" value="1"/>
</dbReference>
<dbReference type="RefSeq" id="WP_239104008.1">
    <property type="nucleotide sequence ID" value="NZ_BAAAGP010000029.1"/>
</dbReference>
<evidence type="ECO:0000256" key="9">
    <source>
        <dbReference type="ARBA" id="ARBA00025250"/>
    </source>
</evidence>
<dbReference type="InterPro" id="IPR000772">
    <property type="entry name" value="Ricin_B_lectin"/>
</dbReference>
<dbReference type="SMART" id="SM00458">
    <property type="entry name" value="RICIN"/>
    <property type="match status" value="1"/>
</dbReference>
<comment type="similarity">
    <text evidence="2">Belongs to the faeC family.</text>
</comment>
<evidence type="ECO:0000256" key="1">
    <source>
        <dbReference type="ARBA" id="ARBA00004613"/>
    </source>
</evidence>
<dbReference type="InterPro" id="IPR029058">
    <property type="entry name" value="AB_hydrolase_fold"/>
</dbReference>
<dbReference type="Gene3D" id="2.80.10.50">
    <property type="match status" value="1"/>
</dbReference>
<keyword evidence="6" id="KW-0378">Hydrolase</keyword>
<dbReference type="SUPFAM" id="SSF50370">
    <property type="entry name" value="Ricin B-like lectins"/>
    <property type="match status" value="1"/>
</dbReference>
<dbReference type="PANTHER" id="PTHR38050:SF1">
    <property type="entry name" value="FERULOYL ESTERASE C"/>
    <property type="match status" value="1"/>
</dbReference>
<gene>
    <name evidence="13" type="ORF">Mco01_61030</name>
</gene>
<evidence type="ECO:0000256" key="3">
    <source>
        <dbReference type="ARBA" id="ARBA00022525"/>
    </source>
</evidence>
<evidence type="ECO:0000313" key="14">
    <source>
        <dbReference type="Proteomes" id="UP000603904"/>
    </source>
</evidence>
<dbReference type="CDD" id="cd23418">
    <property type="entry name" value="beta-trefoil_Ricin_XLN-like"/>
    <property type="match status" value="1"/>
</dbReference>
<evidence type="ECO:0000259" key="12">
    <source>
        <dbReference type="SMART" id="SM00458"/>
    </source>
</evidence>
<evidence type="ECO:0000256" key="6">
    <source>
        <dbReference type="ARBA" id="ARBA00022801"/>
    </source>
</evidence>
<evidence type="ECO:0000256" key="4">
    <source>
        <dbReference type="ARBA" id="ARBA00022651"/>
    </source>
</evidence>
<evidence type="ECO:0000256" key="8">
    <source>
        <dbReference type="ARBA" id="ARBA00023326"/>
    </source>
</evidence>
<keyword evidence="14" id="KW-1185">Reference proteome</keyword>
<dbReference type="PANTHER" id="PTHR38050">
    <property type="match status" value="1"/>
</dbReference>
<feature type="signal peptide" evidence="11">
    <location>
        <begin position="1"/>
        <end position="26"/>
    </location>
</feature>
<evidence type="ECO:0000256" key="5">
    <source>
        <dbReference type="ARBA" id="ARBA00022729"/>
    </source>
</evidence>
<reference evidence="13 14" key="1">
    <citation type="submission" date="2021-01" db="EMBL/GenBank/DDBJ databases">
        <title>Whole genome shotgun sequence of Microbispora corallina NBRC 16416.</title>
        <authorList>
            <person name="Komaki H."/>
            <person name="Tamura T."/>
        </authorList>
    </citation>
    <scope>NUCLEOTIDE SEQUENCE [LARGE SCALE GENOMIC DNA]</scope>
    <source>
        <strain evidence="13 14">NBRC 16416</strain>
    </source>
</reference>
<feature type="compositionally biased region" description="Low complexity" evidence="10">
    <location>
        <begin position="307"/>
        <end position="334"/>
    </location>
</feature>
<dbReference type="Gene3D" id="3.40.50.1820">
    <property type="entry name" value="alpha/beta hydrolase"/>
    <property type="match status" value="1"/>
</dbReference>
<comment type="function">
    <text evidence="9">Involved in degradation of plant cell walls. Hydrolyzes the feruloyl-arabinose ester bond in arabinoxylans, and the feruloyl-galactose ester bond in pectin. Active against paranitrophenyl-acetate, methyl ferulate and wheat arabinoxylan.</text>
</comment>
<evidence type="ECO:0000256" key="11">
    <source>
        <dbReference type="SAM" id="SignalP"/>
    </source>
</evidence>
<sequence>MRHKSFFTAVAVAALVALGTAGTALGATTSATRSTAAAAATGGCGKAPALASGSHTITSGGQSRSYILRVPANYDNNHPYRLIFGFHWNGGTANDVDSGGTDGYNWSYYGLRRLADNAGNSTIFVAPQGIGNGWANSGGRDVTFVDDMLQQIEAALCVDTAQIFSSGFSYGGAMSYALACARPTVFRAVAVYSGANLSGCSGGTQPVAYMGLHGLRDNVLPISSGRALRDTFVRNNGCTPQNPPEPAQGSLTHIVTYYSGCRAGYPVVWAAFDGAGHDPGPRDGCTCDGWQTWTSGEVWKFFTQLQSNPSPSPSASPTTSPTTSPTGNPPATSALRGVGSGRCLDVPNASQSNGTQLAIWDCNGQTNQQWTSTTAGELRVYGGKCLDVNGAGTADGTSVIIWDCNGQNNQKWRLNSDGSITAVGANKCLDVSGAGTANGTKVQIWTCNGAANQKWTRV</sequence>
<keyword evidence="7" id="KW-0119">Carbohydrate metabolism</keyword>
<keyword evidence="3" id="KW-0964">Secreted</keyword>
<evidence type="ECO:0000256" key="7">
    <source>
        <dbReference type="ARBA" id="ARBA00023277"/>
    </source>
</evidence>
<dbReference type="PROSITE" id="PS50231">
    <property type="entry name" value="RICIN_B_LECTIN"/>
    <property type="match status" value="1"/>
</dbReference>
<comment type="caution">
    <text evidence="13">The sequence shown here is derived from an EMBL/GenBank/DDBJ whole genome shotgun (WGS) entry which is preliminary data.</text>
</comment>
<dbReference type="Proteomes" id="UP000603904">
    <property type="component" value="Unassembled WGS sequence"/>
</dbReference>
<evidence type="ECO:0000313" key="13">
    <source>
        <dbReference type="EMBL" id="GIH43103.1"/>
    </source>
</evidence>
<organism evidence="13 14">
    <name type="scientific">Microbispora corallina</name>
    <dbReference type="NCBI Taxonomy" id="83302"/>
    <lineage>
        <taxon>Bacteria</taxon>
        <taxon>Bacillati</taxon>
        <taxon>Actinomycetota</taxon>
        <taxon>Actinomycetes</taxon>
        <taxon>Streptosporangiales</taxon>
        <taxon>Streptosporangiaceae</taxon>
        <taxon>Microbispora</taxon>
    </lineage>
</organism>